<proteinExistence type="predicted"/>
<dbReference type="EMBL" id="CP091521">
    <property type="protein sequence ID" value="UOP04548.1"/>
    <property type="molecule type" value="Genomic_DNA"/>
</dbReference>
<evidence type="ECO:0000313" key="1">
    <source>
        <dbReference type="EMBL" id="UOP04548.1"/>
    </source>
</evidence>
<keyword evidence="2" id="KW-1185">Reference proteome</keyword>
<name>A0A8T9MVV8_9NEIS</name>
<organism evidence="1 2">
    <name type="scientific">Conchiformibius kuhniae</name>
    <dbReference type="NCBI Taxonomy" id="211502"/>
    <lineage>
        <taxon>Bacteria</taxon>
        <taxon>Pseudomonadati</taxon>
        <taxon>Pseudomonadota</taxon>
        <taxon>Betaproteobacteria</taxon>
        <taxon>Neisseriales</taxon>
        <taxon>Neisseriaceae</taxon>
        <taxon>Conchiformibius</taxon>
    </lineage>
</organism>
<accession>A0A8T9MVV8</accession>
<protein>
    <submittedName>
        <fullName evidence="1">Uncharacterized protein</fullName>
    </submittedName>
</protein>
<sequence length="190" mass="21482">MKKSSFGSIQKGILTTDCDQIKIHYKSLSRLDIANLRNVLRNTLAMMPSQKFEYSSHVNDKVRNKEVSLESEIIQSTLDVFLSNSDGSSNCLIEYNEKSENNKIRYRRILLRSLVTKLVDIKDNGEIKCNYCFVINIDTGRVVTVYWNKASDSHDSLDESIYQEPCVAKGLGIKSNIKDVGSMSGSLKTE</sequence>
<dbReference type="Proteomes" id="UP000831534">
    <property type="component" value="Chromosome"/>
</dbReference>
<dbReference type="KEGG" id="ckh:LVJ77_09820"/>
<evidence type="ECO:0000313" key="2">
    <source>
        <dbReference type="Proteomes" id="UP000831534"/>
    </source>
</evidence>
<reference evidence="1" key="1">
    <citation type="journal article" date="2022" name="Res Sq">
        <title>Evolution of multicellular longitudinally dividing oral cavity symbionts (Neisseriaceae).</title>
        <authorList>
            <person name="Nyongesa S."/>
            <person name="Weber P."/>
            <person name="Bernet E."/>
            <person name="Pullido F."/>
            <person name="Nieckarz M."/>
            <person name="Delaby M."/>
            <person name="Nieves C."/>
            <person name="Viehboeck T."/>
            <person name="Krause N."/>
            <person name="Rivera-Millot A."/>
            <person name="Nakamura A."/>
            <person name="Vischer N."/>
            <person name="VanNieuwenhze M."/>
            <person name="Brun Y."/>
            <person name="Cava F."/>
            <person name="Bulgheresi S."/>
            <person name="Veyrier F."/>
        </authorList>
    </citation>
    <scope>NUCLEOTIDE SEQUENCE</scope>
    <source>
        <strain evidence="1">17694</strain>
    </source>
</reference>
<gene>
    <name evidence="1" type="ORF">LVJ77_09820</name>
</gene>
<dbReference type="AlphaFoldDB" id="A0A8T9MVV8"/>
<reference evidence="1" key="2">
    <citation type="submission" date="2024-09" db="EMBL/GenBank/DDBJ databases">
        <authorList>
            <person name="Veyrier F.J."/>
        </authorList>
    </citation>
    <scope>NUCLEOTIDE SEQUENCE</scope>
    <source>
        <strain evidence="1">17694</strain>
    </source>
</reference>
<dbReference type="RefSeq" id="WP_027009453.1">
    <property type="nucleotide sequence ID" value="NZ_CP091521.1"/>
</dbReference>